<keyword evidence="2" id="KW-0560">Oxidoreductase</keyword>
<dbReference type="Pfam" id="PF01070">
    <property type="entry name" value="FMN_dh"/>
    <property type="match status" value="2"/>
</dbReference>
<dbReference type="VEuPathDB" id="FungiDB:GMDG_01138"/>
<feature type="binding site" evidence="5">
    <location>
        <position position="220"/>
    </location>
    <ligand>
        <name>FMN</name>
        <dbReference type="ChEBI" id="CHEBI:58210"/>
    </ligand>
</feature>
<evidence type="ECO:0000256" key="4">
    <source>
        <dbReference type="PIRSR" id="PIRSR000138-1"/>
    </source>
</evidence>
<dbReference type="GO" id="GO:0016491">
    <property type="term" value="F:oxidoreductase activity"/>
    <property type="evidence" value="ECO:0007669"/>
    <property type="project" value="UniProtKB-KW"/>
</dbReference>
<keyword evidence="5" id="KW-0285">Flavoprotein</keyword>
<keyword evidence="5" id="KW-0288">FMN</keyword>
<evidence type="ECO:0000256" key="3">
    <source>
        <dbReference type="ARBA" id="ARBA00024042"/>
    </source>
</evidence>
<dbReference type="InterPro" id="IPR037396">
    <property type="entry name" value="FMN_HAD"/>
</dbReference>
<dbReference type="SUPFAM" id="SSF51395">
    <property type="entry name" value="FMN-linked oxidoreductases"/>
    <property type="match status" value="1"/>
</dbReference>
<feature type="binding site" evidence="5">
    <location>
        <position position="125"/>
    </location>
    <ligand>
        <name>glyoxylate</name>
        <dbReference type="ChEBI" id="CHEBI:36655"/>
    </ligand>
</feature>
<dbReference type="GO" id="GO:0010181">
    <property type="term" value="F:FMN binding"/>
    <property type="evidence" value="ECO:0007669"/>
    <property type="project" value="InterPro"/>
</dbReference>
<feature type="active site" description="Proton acceptor" evidence="4">
    <location>
        <position position="244"/>
    </location>
</feature>
<feature type="binding site" evidence="5">
    <location>
        <position position="123"/>
    </location>
    <ligand>
        <name>FMN</name>
        <dbReference type="ChEBI" id="CHEBI:58210"/>
    </ligand>
</feature>
<feature type="binding site" evidence="5">
    <location>
        <position position="160"/>
    </location>
    <ligand>
        <name>glyoxylate</name>
        <dbReference type="ChEBI" id="CHEBI:36655"/>
    </ligand>
</feature>
<feature type="binding site" evidence="5">
    <location>
        <position position="242"/>
    </location>
    <ligand>
        <name>FMN</name>
        <dbReference type="ChEBI" id="CHEBI:58210"/>
    </ligand>
</feature>
<evidence type="ECO:0000313" key="7">
    <source>
        <dbReference type="EMBL" id="ELR02917.1"/>
    </source>
</evidence>
<dbReference type="OrthoDB" id="1925334at2759"/>
<dbReference type="InterPro" id="IPR000262">
    <property type="entry name" value="FMN-dep_DH"/>
</dbReference>
<dbReference type="CDD" id="cd02922">
    <property type="entry name" value="FCB2_FMN"/>
    <property type="match status" value="1"/>
</dbReference>
<feature type="binding site" evidence="5">
    <location>
        <position position="151"/>
    </location>
    <ligand>
        <name>FMN</name>
        <dbReference type="ChEBI" id="CHEBI:58210"/>
    </ligand>
</feature>
<feature type="binding site" evidence="5">
    <location>
        <begin position="301"/>
        <end position="302"/>
    </location>
    <ligand>
        <name>FMN</name>
        <dbReference type="ChEBI" id="CHEBI:58210"/>
    </ligand>
</feature>
<dbReference type="InterPro" id="IPR037458">
    <property type="entry name" value="L-MDH/L-LDH_FMN-bd"/>
</dbReference>
<feature type="binding site" evidence="5">
    <location>
        <position position="247"/>
    </location>
    <ligand>
        <name>glyoxylate</name>
        <dbReference type="ChEBI" id="CHEBI:36655"/>
    </ligand>
</feature>
<dbReference type="PIRSF" id="PIRSF000138">
    <property type="entry name" value="Al-hdrx_acd_dh"/>
    <property type="match status" value="1"/>
</dbReference>
<gene>
    <name evidence="7" type="ORF">GMDG_01138</name>
</gene>
<dbReference type="InterPro" id="IPR012133">
    <property type="entry name" value="Alpha-hydoxy_acid_DH_FMN"/>
</dbReference>
<organism evidence="7 8">
    <name type="scientific">Pseudogymnoascus destructans (strain ATCC MYA-4855 / 20631-21)</name>
    <name type="common">Bat white-nose syndrome fungus</name>
    <name type="synonym">Geomyces destructans</name>
    <dbReference type="NCBI Taxonomy" id="658429"/>
    <lineage>
        <taxon>Eukaryota</taxon>
        <taxon>Fungi</taxon>
        <taxon>Dikarya</taxon>
        <taxon>Ascomycota</taxon>
        <taxon>Pezizomycotina</taxon>
        <taxon>Leotiomycetes</taxon>
        <taxon>Thelebolales</taxon>
        <taxon>Thelebolaceae</taxon>
        <taxon>Pseudogymnoascus</taxon>
    </lineage>
</organism>
<dbReference type="AlphaFoldDB" id="L8FPS3"/>
<proteinExistence type="inferred from homology"/>
<dbReference type="InterPro" id="IPR013785">
    <property type="entry name" value="Aldolase_TIM"/>
</dbReference>
<reference evidence="8" key="1">
    <citation type="submission" date="2010-09" db="EMBL/GenBank/DDBJ databases">
        <title>The genome sequence of Geomyces destructans 20631-21.</title>
        <authorList>
            <consortium name="The Broad Institute Genome Sequencing Platform"/>
            <person name="Cuomo C.A."/>
            <person name="Blehert D.S."/>
            <person name="Lorch J.M."/>
            <person name="Young S.K."/>
            <person name="Zeng Q."/>
            <person name="Gargeya S."/>
            <person name="Fitzgerald M."/>
            <person name="Haas B."/>
            <person name="Abouelleil A."/>
            <person name="Alvarado L."/>
            <person name="Arachchi H.M."/>
            <person name="Berlin A."/>
            <person name="Brown A."/>
            <person name="Chapman S.B."/>
            <person name="Chen Z."/>
            <person name="Dunbar C."/>
            <person name="Freedman E."/>
            <person name="Gearin G."/>
            <person name="Gellesch M."/>
            <person name="Goldberg J."/>
            <person name="Griggs A."/>
            <person name="Gujja S."/>
            <person name="Heiman D."/>
            <person name="Howarth C."/>
            <person name="Larson L."/>
            <person name="Lui A."/>
            <person name="MacDonald P.J.P."/>
            <person name="Montmayeur A."/>
            <person name="Murphy C."/>
            <person name="Neiman D."/>
            <person name="Pearson M."/>
            <person name="Priest M."/>
            <person name="Roberts A."/>
            <person name="Saif S."/>
            <person name="Shea T."/>
            <person name="Shenoy N."/>
            <person name="Sisk P."/>
            <person name="Stolte C."/>
            <person name="Sykes S."/>
            <person name="Wortman J."/>
            <person name="Nusbaum C."/>
            <person name="Birren B."/>
        </authorList>
    </citation>
    <scope>NUCLEOTIDE SEQUENCE [LARGE SCALE GENOMIC DNA]</scope>
    <source>
        <strain evidence="8">ATCC MYA-4855 / 20631-21</strain>
    </source>
</reference>
<dbReference type="PANTHER" id="PTHR10578:SF104">
    <property type="entry name" value="CYTOCHROME B2, MITOCHONDRIAL-RELATED"/>
    <property type="match status" value="1"/>
</dbReference>
<protein>
    <recommendedName>
        <fullName evidence="6">FMN hydroxy acid dehydrogenase domain-containing protein</fullName>
    </recommendedName>
</protein>
<comment type="similarity">
    <text evidence="3">Belongs to the FMN-dependent alpha-hydroxy acid dehydrogenase family.</text>
</comment>
<evidence type="ECO:0000313" key="8">
    <source>
        <dbReference type="Proteomes" id="UP000011064"/>
    </source>
</evidence>
<evidence type="ECO:0000259" key="6">
    <source>
        <dbReference type="PROSITE" id="PS51349"/>
    </source>
</evidence>
<dbReference type="PROSITE" id="PS51349">
    <property type="entry name" value="FMN_HYDROXY_ACID_DH_2"/>
    <property type="match status" value="1"/>
</dbReference>
<dbReference type="Gene3D" id="3.20.20.70">
    <property type="entry name" value="Aldolase class I"/>
    <property type="match status" value="1"/>
</dbReference>
<keyword evidence="8" id="KW-1185">Reference proteome</keyword>
<evidence type="ECO:0000256" key="1">
    <source>
        <dbReference type="ARBA" id="ARBA00001917"/>
    </source>
</evidence>
<feature type="binding site" evidence="5">
    <location>
        <position position="244"/>
    </location>
    <ligand>
        <name>glyoxylate</name>
        <dbReference type="ChEBI" id="CHEBI:36655"/>
    </ligand>
</feature>
<accession>L8FPS3</accession>
<sequence>MSPNHPPKPHPKTPLQSIISSHDFEHAASISLAPKTWSFYSCAARDLVTHKLNSSIYNQILFRPRTMTDVSTADTTTSILGRRSALPLFCAPAALSDEAIFASISAPPVLDTPPPVPMTFFFQLYVDKNRAKSEELLRTAERLGAKAVFVTVDGPVQGKREADERVKADRELAPMSGMRARNDEKGSSISRAMGSYIDPTLSWKDVEWLRKSTKLPIILKGIMTAQDAVLAMQHGIDGIVLSNHGGRNLDTSPPPMLVLLEIRKNSPEVFDKVEVFVDGGIKRGTDIFKALCLGAKAVGIGRGFLWALNYGEEGVKKFIDILRDELETTMKLCGITDLSQVTRAW</sequence>
<dbReference type="PANTHER" id="PTHR10578">
    <property type="entry name" value="S -2-HYDROXY-ACID OXIDASE-RELATED"/>
    <property type="match status" value="1"/>
</dbReference>
<dbReference type="STRING" id="658429.L8FPS3"/>
<feature type="binding site" evidence="5">
    <location>
        <begin position="92"/>
        <end position="94"/>
    </location>
    <ligand>
        <name>FMN</name>
        <dbReference type="ChEBI" id="CHEBI:58210"/>
    </ligand>
</feature>
<name>L8FPS3_PSED2</name>
<evidence type="ECO:0000256" key="5">
    <source>
        <dbReference type="PIRSR" id="PIRSR000138-2"/>
    </source>
</evidence>
<dbReference type="HOGENOM" id="CLU_020639_1_0_1"/>
<dbReference type="EMBL" id="GL573181">
    <property type="protein sequence ID" value="ELR02917.1"/>
    <property type="molecule type" value="Genomic_DNA"/>
</dbReference>
<dbReference type="InParanoid" id="L8FPS3"/>
<dbReference type="Proteomes" id="UP000011064">
    <property type="component" value="Unassembled WGS sequence"/>
</dbReference>
<feature type="domain" description="FMN hydroxy acid dehydrogenase" evidence="6">
    <location>
        <begin position="13"/>
        <end position="345"/>
    </location>
</feature>
<comment type="cofactor">
    <cofactor evidence="1">
        <name>FMN</name>
        <dbReference type="ChEBI" id="CHEBI:58210"/>
    </cofactor>
</comment>
<evidence type="ECO:0000256" key="2">
    <source>
        <dbReference type="ARBA" id="ARBA00023002"/>
    </source>
</evidence>